<organism evidence="7 8">
    <name type="scientific">Cladophialophora psammophila CBS 110553</name>
    <dbReference type="NCBI Taxonomy" id="1182543"/>
    <lineage>
        <taxon>Eukaryota</taxon>
        <taxon>Fungi</taxon>
        <taxon>Dikarya</taxon>
        <taxon>Ascomycota</taxon>
        <taxon>Pezizomycotina</taxon>
        <taxon>Eurotiomycetes</taxon>
        <taxon>Chaetothyriomycetidae</taxon>
        <taxon>Chaetothyriales</taxon>
        <taxon>Herpotrichiellaceae</taxon>
        <taxon>Cladophialophora</taxon>
    </lineage>
</organism>
<dbReference type="AlphaFoldDB" id="W9WCC8"/>
<evidence type="ECO:0008006" key="9">
    <source>
        <dbReference type="Google" id="ProtNLM"/>
    </source>
</evidence>
<dbReference type="PANTHER" id="PTHR36206:SF12">
    <property type="entry name" value="ASPERCRYPTIN BIOSYNTHESIS CLUSTER-SPECIFIC TRANSCRIPTION REGULATOR ATNN-RELATED"/>
    <property type="match status" value="1"/>
</dbReference>
<evidence type="ECO:0000313" key="7">
    <source>
        <dbReference type="EMBL" id="EXJ65757.1"/>
    </source>
</evidence>
<dbReference type="GO" id="GO:0046872">
    <property type="term" value="F:metal ion binding"/>
    <property type="evidence" value="ECO:0007669"/>
    <property type="project" value="UniProtKB-KW"/>
</dbReference>
<dbReference type="PANTHER" id="PTHR36206">
    <property type="entry name" value="ASPERCRYPTIN BIOSYNTHESIS CLUSTER-SPECIFIC TRANSCRIPTION REGULATOR ATNN-RELATED"/>
    <property type="match status" value="1"/>
</dbReference>
<proteinExistence type="predicted"/>
<evidence type="ECO:0000256" key="2">
    <source>
        <dbReference type="ARBA" id="ARBA00022833"/>
    </source>
</evidence>
<keyword evidence="8" id="KW-1185">Reference proteome</keyword>
<reference evidence="7 8" key="1">
    <citation type="submission" date="2013-03" db="EMBL/GenBank/DDBJ databases">
        <title>The Genome Sequence of Cladophialophora psammophila CBS 110553.</title>
        <authorList>
            <consortium name="The Broad Institute Genomics Platform"/>
            <person name="Cuomo C."/>
            <person name="de Hoog S."/>
            <person name="Gorbushina A."/>
            <person name="Walker B."/>
            <person name="Young S.K."/>
            <person name="Zeng Q."/>
            <person name="Gargeya S."/>
            <person name="Fitzgerald M."/>
            <person name="Haas B."/>
            <person name="Abouelleil A."/>
            <person name="Allen A.W."/>
            <person name="Alvarado L."/>
            <person name="Arachchi H.M."/>
            <person name="Berlin A.M."/>
            <person name="Chapman S.B."/>
            <person name="Gainer-Dewar J."/>
            <person name="Goldberg J."/>
            <person name="Griggs A."/>
            <person name="Gujja S."/>
            <person name="Hansen M."/>
            <person name="Howarth C."/>
            <person name="Imamovic A."/>
            <person name="Ireland A."/>
            <person name="Larimer J."/>
            <person name="McCowan C."/>
            <person name="Murphy C."/>
            <person name="Pearson M."/>
            <person name="Poon T.W."/>
            <person name="Priest M."/>
            <person name="Roberts A."/>
            <person name="Saif S."/>
            <person name="Shea T."/>
            <person name="Sisk P."/>
            <person name="Sykes S."/>
            <person name="Wortman J."/>
            <person name="Nusbaum C."/>
            <person name="Birren B."/>
        </authorList>
    </citation>
    <scope>NUCLEOTIDE SEQUENCE [LARGE SCALE GENOMIC DNA]</scope>
    <source>
        <strain evidence="7 8">CBS 110553</strain>
    </source>
</reference>
<dbReference type="RefSeq" id="XP_007749761.1">
    <property type="nucleotide sequence ID" value="XM_007751571.1"/>
</dbReference>
<dbReference type="HOGENOM" id="CLU_011409_12_2_1"/>
<comment type="caution">
    <text evidence="7">The sequence shown here is derived from an EMBL/GenBank/DDBJ whole genome shotgun (WGS) entry which is preliminary data.</text>
</comment>
<evidence type="ECO:0000256" key="5">
    <source>
        <dbReference type="ARBA" id="ARBA00023163"/>
    </source>
</evidence>
<evidence type="ECO:0000256" key="4">
    <source>
        <dbReference type="ARBA" id="ARBA00023125"/>
    </source>
</evidence>
<dbReference type="OrthoDB" id="2593732at2759"/>
<keyword evidence="2" id="KW-0862">Zinc</keyword>
<accession>W9WCC8</accession>
<evidence type="ECO:0000256" key="6">
    <source>
        <dbReference type="ARBA" id="ARBA00023242"/>
    </source>
</evidence>
<gene>
    <name evidence="7" type="ORF">A1O5_10998</name>
</gene>
<keyword evidence="1" id="KW-0479">Metal-binding</keyword>
<evidence type="ECO:0000256" key="1">
    <source>
        <dbReference type="ARBA" id="ARBA00022723"/>
    </source>
</evidence>
<keyword evidence="4" id="KW-0238">DNA-binding</keyword>
<dbReference type="Proteomes" id="UP000019471">
    <property type="component" value="Unassembled WGS sequence"/>
</dbReference>
<dbReference type="InterPro" id="IPR052360">
    <property type="entry name" value="Transcr_Regulatory_Proteins"/>
</dbReference>
<dbReference type="GO" id="GO:0003677">
    <property type="term" value="F:DNA binding"/>
    <property type="evidence" value="ECO:0007669"/>
    <property type="project" value="UniProtKB-KW"/>
</dbReference>
<protein>
    <recommendedName>
        <fullName evidence="9">C6 zinc finger domain protein</fullName>
    </recommendedName>
</protein>
<dbReference type="EMBL" id="AMGX01000023">
    <property type="protein sequence ID" value="EXJ65757.1"/>
    <property type="molecule type" value="Genomic_DNA"/>
</dbReference>
<dbReference type="GeneID" id="19195688"/>
<keyword evidence="6" id="KW-0539">Nucleus</keyword>
<evidence type="ECO:0000313" key="8">
    <source>
        <dbReference type="Proteomes" id="UP000019471"/>
    </source>
</evidence>
<name>W9WCC8_9EURO</name>
<keyword evidence="5" id="KW-0804">Transcription</keyword>
<evidence type="ECO:0000256" key="3">
    <source>
        <dbReference type="ARBA" id="ARBA00023015"/>
    </source>
</evidence>
<keyword evidence="3" id="KW-0805">Transcription regulation</keyword>
<sequence length="468" mass="52687">MSRVGVVPQVNSSASLLSAFTATQDEWQAYRLYTQRISSTLGGPFDVGLWQKLIIQISHADAAVRNGVFCLGNLFRHGADGSNSHISICSCSRCVQALRSYNKAIASFANRSARVEDPVPLNAALASCALFICIEYYRKNDRNAIALIDKGCAMLVEYFRQSLDVRTGDIEPGLLNLFARLRTLSASFGQPVHWPLSTQYSALKSTQEPLPSQLERARSSLYDIMTALLRLRRRSAETLIELWASRTCIPIEELRQERDLLASSLQIWNEKFVELQTALQSGPPELSLPALILYGHFLKTRIYTEASLELSQDCYDAYLPEFEAVAEAAEIGLRQLSAANQTTNFSFESCFLGTLYLCALRCRQPAVRRRLVELMRLCREKEGLWHRGENITVVSRVMELEEGRAEFIPTSNAHIGADFRGPPRFHEVLCEVNYVVEGKTMVDATYVLYQEHSEHKWLAMKETLVVDG</sequence>